<evidence type="ECO:0000313" key="3">
    <source>
        <dbReference type="Proteomes" id="UP001179181"/>
    </source>
</evidence>
<feature type="compositionally biased region" description="Polar residues" evidence="1">
    <location>
        <begin position="1"/>
        <end position="10"/>
    </location>
</feature>
<feature type="region of interest" description="Disordered" evidence="1">
    <location>
        <begin position="1"/>
        <end position="36"/>
    </location>
</feature>
<dbReference type="EMBL" id="JAASQJ010000004">
    <property type="protein sequence ID" value="NIJ54847.1"/>
    <property type="molecule type" value="Genomic_DNA"/>
</dbReference>
<feature type="compositionally biased region" description="Basic and acidic residues" evidence="1">
    <location>
        <begin position="11"/>
        <end position="23"/>
    </location>
</feature>
<dbReference type="RefSeq" id="WP_167273808.1">
    <property type="nucleotide sequence ID" value="NZ_JAASQJ010000004.1"/>
</dbReference>
<organism evidence="2 3">
    <name type="scientific">Dyadobacter arcticus</name>
    <dbReference type="NCBI Taxonomy" id="1078754"/>
    <lineage>
        <taxon>Bacteria</taxon>
        <taxon>Pseudomonadati</taxon>
        <taxon>Bacteroidota</taxon>
        <taxon>Cytophagia</taxon>
        <taxon>Cytophagales</taxon>
        <taxon>Spirosomataceae</taxon>
        <taxon>Dyadobacter</taxon>
    </lineage>
</organism>
<gene>
    <name evidence="2" type="ORF">FHS68_004034</name>
</gene>
<evidence type="ECO:0000256" key="1">
    <source>
        <dbReference type="SAM" id="MobiDB-lite"/>
    </source>
</evidence>
<sequence>MGKSAASNAEGQKKSISDSKSTEPENLFSDILRENETDEKLQELAEKLSTEWNKKVKSAKKPDLSFSKFQEKLKKGKP</sequence>
<protein>
    <submittedName>
        <fullName evidence="2">Uncharacterized protein</fullName>
    </submittedName>
</protein>
<dbReference type="Proteomes" id="UP001179181">
    <property type="component" value="Unassembled WGS sequence"/>
</dbReference>
<proteinExistence type="predicted"/>
<keyword evidence="3" id="KW-1185">Reference proteome</keyword>
<reference evidence="2 3" key="1">
    <citation type="submission" date="2020-03" db="EMBL/GenBank/DDBJ databases">
        <title>Genomic Encyclopedia of Type Strains, Phase IV (KMG-IV): sequencing the most valuable type-strain genomes for metagenomic binning, comparative biology and taxonomic classification.</title>
        <authorList>
            <person name="Goeker M."/>
        </authorList>
    </citation>
    <scope>NUCLEOTIDE SEQUENCE [LARGE SCALE GENOMIC DNA]</scope>
    <source>
        <strain evidence="2 3">DSM 102865</strain>
    </source>
</reference>
<accession>A0ABX0UPI0</accession>
<evidence type="ECO:0000313" key="2">
    <source>
        <dbReference type="EMBL" id="NIJ54847.1"/>
    </source>
</evidence>
<name>A0ABX0UPI0_9BACT</name>
<comment type="caution">
    <text evidence="2">The sequence shown here is derived from an EMBL/GenBank/DDBJ whole genome shotgun (WGS) entry which is preliminary data.</text>
</comment>